<reference evidence="1" key="1">
    <citation type="journal article" date="2014" name="Front. Microbiol.">
        <title>High frequency of phylogenetically diverse reductive dehalogenase-homologous genes in deep subseafloor sedimentary metagenomes.</title>
        <authorList>
            <person name="Kawai M."/>
            <person name="Futagami T."/>
            <person name="Toyoda A."/>
            <person name="Takaki Y."/>
            <person name="Nishi S."/>
            <person name="Hori S."/>
            <person name="Arai W."/>
            <person name="Tsubouchi T."/>
            <person name="Morono Y."/>
            <person name="Uchiyama I."/>
            <person name="Ito T."/>
            <person name="Fujiyama A."/>
            <person name="Inagaki F."/>
            <person name="Takami H."/>
        </authorList>
    </citation>
    <scope>NUCLEOTIDE SEQUENCE</scope>
    <source>
        <strain evidence="1">Expedition CK06-06</strain>
    </source>
</reference>
<comment type="caution">
    <text evidence="1">The sequence shown here is derived from an EMBL/GenBank/DDBJ whole genome shotgun (WGS) entry which is preliminary data.</text>
</comment>
<evidence type="ECO:0000313" key="1">
    <source>
        <dbReference type="EMBL" id="GAG78575.1"/>
    </source>
</evidence>
<proteinExistence type="predicted"/>
<dbReference type="EMBL" id="BART01018833">
    <property type="protein sequence ID" value="GAG78575.1"/>
    <property type="molecule type" value="Genomic_DNA"/>
</dbReference>
<protein>
    <submittedName>
        <fullName evidence="1">Uncharacterized protein</fullName>
    </submittedName>
</protein>
<sequence length="30" mass="3616">HNLDSRNNIIEIIVFYDPRSQEIIFLLFVP</sequence>
<name>X1A8E9_9ZZZZ</name>
<dbReference type="AlphaFoldDB" id="X1A8E9"/>
<accession>X1A8E9</accession>
<gene>
    <name evidence="1" type="ORF">S01H4_35419</name>
</gene>
<organism evidence="1">
    <name type="scientific">marine sediment metagenome</name>
    <dbReference type="NCBI Taxonomy" id="412755"/>
    <lineage>
        <taxon>unclassified sequences</taxon>
        <taxon>metagenomes</taxon>
        <taxon>ecological metagenomes</taxon>
    </lineage>
</organism>
<feature type="non-terminal residue" evidence="1">
    <location>
        <position position="1"/>
    </location>
</feature>